<feature type="transmembrane region" description="Helical" evidence="6">
    <location>
        <begin position="331"/>
        <end position="354"/>
    </location>
</feature>
<comment type="caution">
    <text evidence="7">The sequence shown here is derived from an EMBL/GenBank/DDBJ whole genome shotgun (WGS) entry which is preliminary data.</text>
</comment>
<accession>A0A7C1AWV6</accession>
<organism evidence="7">
    <name type="scientific">Thermodesulforhabdus norvegica</name>
    <dbReference type="NCBI Taxonomy" id="39841"/>
    <lineage>
        <taxon>Bacteria</taxon>
        <taxon>Pseudomonadati</taxon>
        <taxon>Thermodesulfobacteriota</taxon>
        <taxon>Syntrophobacteria</taxon>
        <taxon>Syntrophobacterales</taxon>
        <taxon>Thermodesulforhabdaceae</taxon>
        <taxon>Thermodesulforhabdus</taxon>
    </lineage>
</organism>
<feature type="transmembrane region" description="Helical" evidence="6">
    <location>
        <begin position="12"/>
        <end position="33"/>
    </location>
</feature>
<dbReference type="Proteomes" id="UP000886355">
    <property type="component" value="Unassembled WGS sequence"/>
</dbReference>
<evidence type="ECO:0000256" key="4">
    <source>
        <dbReference type="ARBA" id="ARBA00022989"/>
    </source>
</evidence>
<comment type="subcellular location">
    <subcellularLocation>
        <location evidence="1">Cell membrane</location>
        <topology evidence="1">Multi-pass membrane protein</topology>
    </subcellularLocation>
</comment>
<proteinExistence type="predicted"/>
<sequence length="358" mass="41072">MKILHRFVITSFLRIWIVALFASLSLFLSADFFEKIDDLIEMKVSVGTGIHYFAFRIPYMISQIFAPSLLIAAMLLYIQLHRHRESTAMKAAGISPVTYTIPTIVVGFILTVCFFFFREYVERPLFQSAENLWLSKKASLRHGSARLKDGGLWYATNKMVMHMKYYDPQKRVFHGVSIFFLDENFGLKHQIEADIMQWAGGKWYLYNVRKLELSGGRIRVYSEDMENLSINERPEDFTAIRSLPETITINQLVHLIRLMKQEKVNPRPYVLELFMRMAECLMALIALATATICANNRFFASNVIKIALGGTFLYAVTFGMLQVGFTLATAGYISPVTGTTFPLIFSATFLAWLYRSMD</sequence>
<name>A0A7C1AWV6_9BACT</name>
<dbReference type="GO" id="GO:0015920">
    <property type="term" value="P:lipopolysaccharide transport"/>
    <property type="evidence" value="ECO:0007669"/>
    <property type="project" value="TreeGrafter"/>
</dbReference>
<dbReference type="EMBL" id="DQZW01000228">
    <property type="protein sequence ID" value="HDL90211.1"/>
    <property type="molecule type" value="Genomic_DNA"/>
</dbReference>
<evidence type="ECO:0000313" key="7">
    <source>
        <dbReference type="EMBL" id="HDL90211.1"/>
    </source>
</evidence>
<reference evidence="7" key="1">
    <citation type="journal article" date="2020" name="mSystems">
        <title>Genome- and Community-Level Interaction Insights into Carbon Utilization and Element Cycling Functions of Hydrothermarchaeota in Hydrothermal Sediment.</title>
        <authorList>
            <person name="Zhou Z."/>
            <person name="Liu Y."/>
            <person name="Xu W."/>
            <person name="Pan J."/>
            <person name="Luo Z.H."/>
            <person name="Li M."/>
        </authorList>
    </citation>
    <scope>NUCLEOTIDE SEQUENCE [LARGE SCALE GENOMIC DNA]</scope>
    <source>
        <strain evidence="7">HyVt-19</strain>
    </source>
</reference>
<dbReference type="PANTHER" id="PTHR33529:SF2">
    <property type="entry name" value="LIPOPOLYSACCHARIDE EXPORT SYSTEM PERMEASE PROTEIN LPTG"/>
    <property type="match status" value="1"/>
</dbReference>
<evidence type="ECO:0000256" key="1">
    <source>
        <dbReference type="ARBA" id="ARBA00004651"/>
    </source>
</evidence>
<dbReference type="Pfam" id="PF03739">
    <property type="entry name" value="LptF_LptG"/>
    <property type="match status" value="1"/>
</dbReference>
<feature type="transmembrane region" description="Helical" evidence="6">
    <location>
        <begin position="53"/>
        <end position="78"/>
    </location>
</feature>
<evidence type="ECO:0000256" key="3">
    <source>
        <dbReference type="ARBA" id="ARBA00022692"/>
    </source>
</evidence>
<keyword evidence="4 6" id="KW-1133">Transmembrane helix</keyword>
<feature type="transmembrane region" description="Helical" evidence="6">
    <location>
        <begin position="273"/>
        <end position="294"/>
    </location>
</feature>
<evidence type="ECO:0000256" key="6">
    <source>
        <dbReference type="SAM" id="Phobius"/>
    </source>
</evidence>
<keyword evidence="5 6" id="KW-0472">Membrane</keyword>
<evidence type="ECO:0000256" key="5">
    <source>
        <dbReference type="ARBA" id="ARBA00023136"/>
    </source>
</evidence>
<gene>
    <name evidence="7" type="ORF">ENG14_04845</name>
</gene>
<feature type="transmembrane region" description="Helical" evidence="6">
    <location>
        <begin position="99"/>
        <end position="117"/>
    </location>
</feature>
<keyword evidence="3 6" id="KW-0812">Transmembrane</keyword>
<dbReference type="AlphaFoldDB" id="A0A7C1AWV6"/>
<keyword evidence="2" id="KW-1003">Cell membrane</keyword>
<evidence type="ECO:0000256" key="2">
    <source>
        <dbReference type="ARBA" id="ARBA00022475"/>
    </source>
</evidence>
<feature type="transmembrane region" description="Helical" evidence="6">
    <location>
        <begin position="306"/>
        <end position="325"/>
    </location>
</feature>
<dbReference type="PANTHER" id="PTHR33529">
    <property type="entry name" value="SLR0882 PROTEIN-RELATED"/>
    <property type="match status" value="1"/>
</dbReference>
<dbReference type="InterPro" id="IPR005495">
    <property type="entry name" value="LptG/LptF_permease"/>
</dbReference>
<dbReference type="GO" id="GO:0043190">
    <property type="term" value="C:ATP-binding cassette (ABC) transporter complex"/>
    <property type="evidence" value="ECO:0007669"/>
    <property type="project" value="TreeGrafter"/>
</dbReference>
<protein>
    <submittedName>
        <fullName evidence="7">LptF/LptG family permease</fullName>
    </submittedName>
</protein>